<evidence type="ECO:0000256" key="8">
    <source>
        <dbReference type="ARBA" id="ARBA00023012"/>
    </source>
</evidence>
<evidence type="ECO:0000256" key="9">
    <source>
        <dbReference type="SAM" id="Phobius"/>
    </source>
</evidence>
<keyword evidence="4" id="KW-0808">Transferase</keyword>
<evidence type="ECO:0000313" key="13">
    <source>
        <dbReference type="Proteomes" id="UP000183810"/>
    </source>
</evidence>
<dbReference type="AlphaFoldDB" id="A0A1J0VTR3"/>
<dbReference type="Proteomes" id="UP000183810">
    <property type="component" value="Chromosome"/>
</dbReference>
<keyword evidence="7" id="KW-0067">ATP-binding</keyword>
<dbReference type="EMBL" id="CP018082">
    <property type="protein sequence ID" value="APE35422.1"/>
    <property type="molecule type" value="Genomic_DNA"/>
</dbReference>
<dbReference type="Gene3D" id="1.20.5.1930">
    <property type="match status" value="1"/>
</dbReference>
<dbReference type="Gene3D" id="3.30.565.10">
    <property type="entry name" value="Histidine kinase-like ATPase, C-terminal domain"/>
    <property type="match status" value="1"/>
</dbReference>
<feature type="transmembrane region" description="Helical" evidence="9">
    <location>
        <begin position="59"/>
        <end position="76"/>
    </location>
</feature>
<dbReference type="CDD" id="cd16917">
    <property type="entry name" value="HATPase_UhpB-NarQ-NarX-like"/>
    <property type="match status" value="1"/>
</dbReference>
<sequence>MSITKTDRWRLPALVATAAFVFAVVGHTLVSDTDLGGRSATALAFCQALAIVLQFRLPLLGWAISLGAVVSAALLVGETPWVDAMFNSYLLVVGIFALLVPWRWTLGVLAATAAAGIALVAAVPGGGLADVVATTLLTGIVLLAGAALRALFEARRDAISQTKESERQRRRSALLEERTRIARELHDVVAHHMSVVAIQAESARYRVADPPQDLIDSLTAIRTSAAAALDEMRHILGVLRADRESPTQPQPQLEEVDELVDRIRRAGRDVTLTRHGAPAALPSGITVSAYRIVQEALSNALQHAPGSAISVELHYRADELDIEVHNGPSSTPATSSGGGHGLLGMRERVALWGGRFTAEPESDGGYRVRAALPLEGQTPP</sequence>
<protein>
    <recommendedName>
        <fullName evidence="2">histidine kinase</fullName>
        <ecNumber evidence="2">2.7.13.3</ecNumber>
    </recommendedName>
</protein>
<evidence type="ECO:0000256" key="6">
    <source>
        <dbReference type="ARBA" id="ARBA00022777"/>
    </source>
</evidence>
<keyword evidence="9" id="KW-1133">Transmembrane helix</keyword>
<evidence type="ECO:0000256" key="2">
    <source>
        <dbReference type="ARBA" id="ARBA00012438"/>
    </source>
</evidence>
<keyword evidence="3" id="KW-0597">Phosphoprotein</keyword>
<feature type="domain" description="Signal transduction histidine kinase subgroup 3 dimerisation and phosphoacceptor" evidence="11">
    <location>
        <begin position="177"/>
        <end position="242"/>
    </location>
</feature>
<dbReference type="GO" id="GO:0005524">
    <property type="term" value="F:ATP binding"/>
    <property type="evidence" value="ECO:0007669"/>
    <property type="project" value="UniProtKB-KW"/>
</dbReference>
<keyword evidence="6" id="KW-0418">Kinase</keyword>
<accession>A0A1J0VTR3</accession>
<dbReference type="InterPro" id="IPR011712">
    <property type="entry name" value="Sig_transdc_His_kin_sub3_dim/P"/>
</dbReference>
<dbReference type="Pfam" id="PF02518">
    <property type="entry name" value="HATPase_c"/>
    <property type="match status" value="1"/>
</dbReference>
<evidence type="ECO:0000313" key="12">
    <source>
        <dbReference type="EMBL" id="APE35422.1"/>
    </source>
</evidence>
<keyword evidence="5" id="KW-0547">Nucleotide-binding</keyword>
<evidence type="ECO:0000256" key="3">
    <source>
        <dbReference type="ARBA" id="ARBA00022553"/>
    </source>
</evidence>
<dbReference type="SUPFAM" id="SSF55874">
    <property type="entry name" value="ATPase domain of HSP90 chaperone/DNA topoisomerase II/histidine kinase"/>
    <property type="match status" value="1"/>
</dbReference>
<dbReference type="PANTHER" id="PTHR24421">
    <property type="entry name" value="NITRATE/NITRITE SENSOR PROTEIN NARX-RELATED"/>
    <property type="match status" value="1"/>
</dbReference>
<dbReference type="Pfam" id="PF07730">
    <property type="entry name" value="HisKA_3"/>
    <property type="match status" value="1"/>
</dbReference>
<feature type="transmembrane region" description="Helical" evidence="9">
    <location>
        <begin position="131"/>
        <end position="152"/>
    </location>
</feature>
<dbReference type="RefSeq" id="WP_071928611.1">
    <property type="nucleotide sequence ID" value="NZ_CP018082.1"/>
</dbReference>
<gene>
    <name evidence="12" type="ORF">BOX37_17355</name>
</gene>
<dbReference type="InterPro" id="IPR003594">
    <property type="entry name" value="HATPase_dom"/>
</dbReference>
<dbReference type="InterPro" id="IPR050482">
    <property type="entry name" value="Sensor_HK_TwoCompSys"/>
</dbReference>
<evidence type="ECO:0000256" key="4">
    <source>
        <dbReference type="ARBA" id="ARBA00022679"/>
    </source>
</evidence>
<dbReference type="GO" id="GO:0000155">
    <property type="term" value="F:phosphorelay sensor kinase activity"/>
    <property type="evidence" value="ECO:0007669"/>
    <property type="project" value="InterPro"/>
</dbReference>
<keyword evidence="13" id="KW-1185">Reference proteome</keyword>
<dbReference type="OrthoDB" id="227596at2"/>
<name>A0A1J0VTR3_9NOCA</name>
<keyword evidence="9" id="KW-0472">Membrane</keyword>
<dbReference type="EC" id="2.7.13.3" evidence="2"/>
<reference evidence="12" key="1">
    <citation type="submission" date="2016-11" db="EMBL/GenBank/DDBJ databases">
        <authorList>
            <person name="Jaros S."/>
            <person name="Januszkiewicz K."/>
            <person name="Wedrychowicz H."/>
        </authorList>
    </citation>
    <scope>NUCLEOTIDE SEQUENCE [LARGE SCALE GENOMIC DNA]</scope>
    <source>
        <strain evidence="12">Y48</strain>
    </source>
</reference>
<evidence type="ECO:0000256" key="1">
    <source>
        <dbReference type="ARBA" id="ARBA00000085"/>
    </source>
</evidence>
<feature type="transmembrane region" description="Helical" evidence="9">
    <location>
        <begin position="12"/>
        <end position="29"/>
    </location>
</feature>
<dbReference type="PANTHER" id="PTHR24421:SF10">
    <property type="entry name" value="NITRATE_NITRITE SENSOR PROTEIN NARQ"/>
    <property type="match status" value="1"/>
</dbReference>
<proteinExistence type="predicted"/>
<keyword evidence="8" id="KW-0902">Two-component regulatory system</keyword>
<dbReference type="GO" id="GO:0046983">
    <property type="term" value="F:protein dimerization activity"/>
    <property type="evidence" value="ECO:0007669"/>
    <property type="project" value="InterPro"/>
</dbReference>
<dbReference type="GO" id="GO:0016020">
    <property type="term" value="C:membrane"/>
    <property type="evidence" value="ECO:0007669"/>
    <property type="project" value="InterPro"/>
</dbReference>
<comment type="catalytic activity">
    <reaction evidence="1">
        <text>ATP + protein L-histidine = ADP + protein N-phospho-L-histidine.</text>
        <dbReference type="EC" id="2.7.13.3"/>
    </reaction>
</comment>
<evidence type="ECO:0000259" key="10">
    <source>
        <dbReference type="Pfam" id="PF02518"/>
    </source>
</evidence>
<dbReference type="InterPro" id="IPR036890">
    <property type="entry name" value="HATPase_C_sf"/>
</dbReference>
<dbReference type="KEGG" id="nsl:BOX37_17355"/>
<keyword evidence="9" id="KW-0812">Transmembrane</keyword>
<organism evidence="12 13">
    <name type="scientific">Nocardia mangyaensis</name>
    <dbReference type="NCBI Taxonomy" id="2213200"/>
    <lineage>
        <taxon>Bacteria</taxon>
        <taxon>Bacillati</taxon>
        <taxon>Actinomycetota</taxon>
        <taxon>Actinomycetes</taxon>
        <taxon>Mycobacteriales</taxon>
        <taxon>Nocardiaceae</taxon>
        <taxon>Nocardia</taxon>
    </lineage>
</organism>
<feature type="domain" description="Histidine kinase/HSP90-like ATPase" evidence="10">
    <location>
        <begin position="288"/>
        <end position="375"/>
    </location>
</feature>
<evidence type="ECO:0000256" key="5">
    <source>
        <dbReference type="ARBA" id="ARBA00022741"/>
    </source>
</evidence>
<evidence type="ECO:0000259" key="11">
    <source>
        <dbReference type="Pfam" id="PF07730"/>
    </source>
</evidence>
<evidence type="ECO:0000256" key="7">
    <source>
        <dbReference type="ARBA" id="ARBA00022840"/>
    </source>
</evidence>